<comment type="function">
    <text evidence="6">Functions as actin-binding component of the Arp2/3 complex which is involved in regulation of actin polymerization and together with an activating nucleation-promoting factor (NPF) mediates the formation of branched actin networks. Seems to contact the mother actin filament.</text>
</comment>
<evidence type="ECO:0000256" key="2">
    <source>
        <dbReference type="ARBA" id="ARBA00005919"/>
    </source>
</evidence>
<comment type="similarity">
    <text evidence="2 6">Belongs to the ARPC4 family.</text>
</comment>
<gene>
    <name evidence="7" type="ORF">PANT1444_LOCUS5463</name>
</gene>
<dbReference type="Gene3D" id="3.30.1460.20">
    <property type="match status" value="1"/>
</dbReference>
<evidence type="ECO:0000256" key="1">
    <source>
        <dbReference type="ARBA" id="ARBA00004245"/>
    </source>
</evidence>
<keyword evidence="5 6" id="KW-0206">Cytoskeleton</keyword>
<dbReference type="InterPro" id="IPR008384">
    <property type="entry name" value="ARPC4"/>
</dbReference>
<comment type="subcellular location">
    <subcellularLocation>
        <location evidence="1 6">Cytoplasm</location>
        <location evidence="1 6">Cytoskeleton</location>
    </subcellularLocation>
</comment>
<dbReference type="PANTHER" id="PTHR22629">
    <property type="entry name" value="ARP2/3 COMPLEX 20 KD SUBUNIT"/>
    <property type="match status" value="1"/>
</dbReference>
<sequence>MAYAASKGGTSALKPYLDAVKETLNAALCLQNFASQIVERHNKPEVEVGTSPELILQPITIHRSEIEYTTIEPAVNSCRISMKIKQIDEMDSIIADKFSRFLMQRADNFVVLRRKPIAGYDISFLLTNYNLENMYKHKLIDFVVQFMEEIDSEISAMKIQVNERARTIAYQYLKEFC</sequence>
<protein>
    <recommendedName>
        <fullName evidence="6">Actin-related protein 2/3 complex subunit 4</fullName>
    </recommendedName>
</protein>
<dbReference type="InterPro" id="IPR034666">
    <property type="entry name" value="ARPC2/4"/>
</dbReference>
<keyword evidence="4 6" id="KW-0009">Actin-binding</keyword>
<dbReference type="PIRSF" id="PIRSF039100">
    <property type="entry name" value="ARPC4"/>
    <property type="match status" value="1"/>
</dbReference>
<reference evidence="7" key="1">
    <citation type="submission" date="2021-01" db="EMBL/GenBank/DDBJ databases">
        <authorList>
            <person name="Corre E."/>
            <person name="Pelletier E."/>
            <person name="Niang G."/>
            <person name="Scheremetjew M."/>
            <person name="Finn R."/>
            <person name="Kale V."/>
            <person name="Holt S."/>
            <person name="Cochrane G."/>
            <person name="Meng A."/>
            <person name="Brown T."/>
            <person name="Cohen L."/>
        </authorList>
    </citation>
    <scope>NUCLEOTIDE SEQUENCE</scope>
    <source>
        <strain evidence="7">CCMP1374</strain>
    </source>
</reference>
<dbReference type="EMBL" id="HBEP01009723">
    <property type="protein sequence ID" value="CAD8477979.1"/>
    <property type="molecule type" value="Transcribed_RNA"/>
</dbReference>
<dbReference type="AlphaFoldDB" id="A0A7S0E910"/>
<name>A0A7S0E910_9EUKA</name>
<evidence type="ECO:0000256" key="5">
    <source>
        <dbReference type="ARBA" id="ARBA00023212"/>
    </source>
</evidence>
<dbReference type="PANTHER" id="PTHR22629:SF0">
    <property type="entry name" value="ACTIN-RELATED PROTEIN 2_3 COMPLEX SUBUNIT 4"/>
    <property type="match status" value="1"/>
</dbReference>
<dbReference type="GO" id="GO:0034314">
    <property type="term" value="P:Arp2/3 complex-mediated actin nucleation"/>
    <property type="evidence" value="ECO:0007669"/>
    <property type="project" value="UniProtKB-UniRule"/>
</dbReference>
<organism evidence="7">
    <name type="scientific">Phaeocystis antarctica</name>
    <dbReference type="NCBI Taxonomy" id="33657"/>
    <lineage>
        <taxon>Eukaryota</taxon>
        <taxon>Haptista</taxon>
        <taxon>Haptophyta</taxon>
        <taxon>Prymnesiophyceae</taxon>
        <taxon>Phaeocystales</taxon>
        <taxon>Phaeocystaceae</taxon>
        <taxon>Phaeocystis</taxon>
    </lineage>
</organism>
<evidence type="ECO:0000256" key="4">
    <source>
        <dbReference type="ARBA" id="ARBA00023203"/>
    </source>
</evidence>
<dbReference type="GO" id="GO:0005885">
    <property type="term" value="C:Arp2/3 protein complex"/>
    <property type="evidence" value="ECO:0007669"/>
    <property type="project" value="UniProtKB-UniRule"/>
</dbReference>
<dbReference type="SUPFAM" id="SSF69645">
    <property type="entry name" value="Arp2/3 complex subunits"/>
    <property type="match status" value="1"/>
</dbReference>
<dbReference type="Pfam" id="PF05856">
    <property type="entry name" value="ARPC4"/>
    <property type="match status" value="1"/>
</dbReference>
<dbReference type="GO" id="GO:0030041">
    <property type="term" value="P:actin filament polymerization"/>
    <property type="evidence" value="ECO:0007669"/>
    <property type="project" value="UniProtKB-UniRule"/>
</dbReference>
<proteinExistence type="inferred from homology"/>
<dbReference type="GO" id="GO:0051015">
    <property type="term" value="F:actin filament binding"/>
    <property type="evidence" value="ECO:0007669"/>
    <property type="project" value="TreeGrafter"/>
</dbReference>
<evidence type="ECO:0000313" key="7">
    <source>
        <dbReference type="EMBL" id="CAD8477979.1"/>
    </source>
</evidence>
<keyword evidence="3 6" id="KW-0963">Cytoplasm</keyword>
<evidence type="ECO:0000256" key="6">
    <source>
        <dbReference type="PIRNR" id="PIRNR039100"/>
    </source>
</evidence>
<accession>A0A7S0E910</accession>
<evidence type="ECO:0000256" key="3">
    <source>
        <dbReference type="ARBA" id="ARBA00022490"/>
    </source>
</evidence>